<gene>
    <name evidence="1" type="ORF">EUGRSUZ_H00310</name>
</gene>
<dbReference type="Proteomes" id="UP000030711">
    <property type="component" value="Chromosome 8"/>
</dbReference>
<proteinExistence type="predicted"/>
<organism evidence="1 2">
    <name type="scientific">Eucalyptus grandis</name>
    <name type="common">Flooded gum</name>
    <dbReference type="NCBI Taxonomy" id="71139"/>
    <lineage>
        <taxon>Eukaryota</taxon>
        <taxon>Viridiplantae</taxon>
        <taxon>Streptophyta</taxon>
        <taxon>Embryophyta</taxon>
        <taxon>Tracheophyta</taxon>
        <taxon>Spermatophyta</taxon>
        <taxon>Magnoliopsida</taxon>
        <taxon>eudicotyledons</taxon>
        <taxon>Gunneridae</taxon>
        <taxon>Pentapetalae</taxon>
        <taxon>rosids</taxon>
        <taxon>malvids</taxon>
        <taxon>Myrtales</taxon>
        <taxon>Myrtaceae</taxon>
        <taxon>Myrtoideae</taxon>
        <taxon>Eucalypteae</taxon>
        <taxon>Eucalyptus</taxon>
    </lineage>
</organism>
<evidence type="ECO:0000313" key="2">
    <source>
        <dbReference type="Proteomes" id="UP000030711"/>
    </source>
</evidence>
<comment type="caution">
    <text evidence="1">The sequence shown here is derived from an EMBL/GenBank/DDBJ whole genome shotgun (WGS) entry which is preliminary data.</text>
</comment>
<keyword evidence="2" id="KW-1185">Reference proteome</keyword>
<evidence type="ECO:0000313" key="1">
    <source>
        <dbReference type="EMBL" id="KAK3414446.1"/>
    </source>
</evidence>
<sequence length="471" mass="52434">MCPLGLRSEFLKDGTSRSKSIPRFVTTYWNTVHPQLKFIQQYSVLLAEDKNPFGRGVKAEHTELAPYKETEKTKTMDEVTIFNNQIPTRFLANNTRTSTWKTISTQAKLQSSDNNKNGLPMMGKTCLPFREPEGFSLWNGPPFANGQPSVKLERTPCTSTMFSTDGSRLMVIRSDSVIGVYDCSNFKEIRNFEIPNLATAALSPCGTYLQSFQKSSTPQVKNVILWKVESGESVYQLLQKNITKTTCSWIAAVELSKTLGSHIAAFVPESKGVPASVQIFACREDPQSQPVARRSFFRCSSVQLHWHYGSTGLLVVVQSDVDKTNQSYYGESNFGALSGKEGPIHDVQWSYSGSEFAVVMAATIFDKKCNPLLELGTGPYNTIRWNLKGKCILAEWKPESPERFCEVAELIKSVDSLKVEERKPQGQTAKSSQNSAKVTSINMPAQKPAAYRPPQVKNAAAVQAEVMIKYL</sequence>
<accession>A0ACC3JLD6</accession>
<protein>
    <submittedName>
        <fullName evidence="1">Uncharacterized protein</fullName>
    </submittedName>
</protein>
<name>A0ACC3JLD6_EUCGR</name>
<dbReference type="EMBL" id="CM064442">
    <property type="protein sequence ID" value="KAK3414446.1"/>
    <property type="molecule type" value="Genomic_DNA"/>
</dbReference>
<reference evidence="1 2" key="1">
    <citation type="journal article" date="2014" name="Nature">
        <title>The genome of Eucalyptus grandis.</title>
        <authorList>
            <person name="Myburg A.A."/>
            <person name="Grattapaglia D."/>
            <person name="Tuskan G.A."/>
            <person name="Hellsten U."/>
            <person name="Hayes R.D."/>
            <person name="Grimwood J."/>
            <person name="Jenkins J."/>
            <person name="Lindquist E."/>
            <person name="Tice H."/>
            <person name="Bauer D."/>
            <person name="Goodstein D.M."/>
            <person name="Dubchak I."/>
            <person name="Poliakov A."/>
            <person name="Mizrachi E."/>
            <person name="Kullan A.R."/>
            <person name="Hussey S.G."/>
            <person name="Pinard D."/>
            <person name="van der Merwe K."/>
            <person name="Singh P."/>
            <person name="van Jaarsveld I."/>
            <person name="Silva-Junior O.B."/>
            <person name="Togawa R.C."/>
            <person name="Pappas M.R."/>
            <person name="Faria D.A."/>
            <person name="Sansaloni C.P."/>
            <person name="Petroli C.D."/>
            <person name="Yang X."/>
            <person name="Ranjan P."/>
            <person name="Tschaplinski T.J."/>
            <person name="Ye C.Y."/>
            <person name="Li T."/>
            <person name="Sterck L."/>
            <person name="Vanneste K."/>
            <person name="Murat F."/>
            <person name="Soler M."/>
            <person name="Clemente H.S."/>
            <person name="Saidi N."/>
            <person name="Cassan-Wang H."/>
            <person name="Dunand C."/>
            <person name="Hefer C.A."/>
            <person name="Bornberg-Bauer E."/>
            <person name="Kersting A.R."/>
            <person name="Vining K."/>
            <person name="Amarasinghe V."/>
            <person name="Ranik M."/>
            <person name="Naithani S."/>
            <person name="Elser J."/>
            <person name="Boyd A.E."/>
            <person name="Liston A."/>
            <person name="Spatafora J.W."/>
            <person name="Dharmwardhana P."/>
            <person name="Raja R."/>
            <person name="Sullivan C."/>
            <person name="Romanel E."/>
            <person name="Alves-Ferreira M."/>
            <person name="Kulheim C."/>
            <person name="Foley W."/>
            <person name="Carocha V."/>
            <person name="Paiva J."/>
            <person name="Kudrna D."/>
            <person name="Brommonschenkel S.H."/>
            <person name="Pasquali G."/>
            <person name="Byrne M."/>
            <person name="Rigault P."/>
            <person name="Tibbits J."/>
            <person name="Spokevicius A."/>
            <person name="Jones R.C."/>
            <person name="Steane D.A."/>
            <person name="Vaillancourt R.E."/>
            <person name="Potts B.M."/>
            <person name="Joubert F."/>
            <person name="Barry K."/>
            <person name="Pappas G.J."/>
            <person name="Strauss S.H."/>
            <person name="Jaiswal P."/>
            <person name="Grima-Pettenati J."/>
            <person name="Salse J."/>
            <person name="Van de Peer Y."/>
            <person name="Rokhsar D.S."/>
            <person name="Schmutz J."/>
        </authorList>
    </citation>
    <scope>NUCLEOTIDE SEQUENCE [LARGE SCALE GENOMIC DNA]</scope>
    <source>
        <strain evidence="2">cv. BRASUZ1</strain>
        <tissue evidence="1">Leaf extractions</tissue>
    </source>
</reference>